<feature type="region of interest" description="Disordered" evidence="1">
    <location>
        <begin position="24"/>
        <end position="66"/>
    </location>
</feature>
<dbReference type="AlphaFoldDB" id="A0A061DMR3"/>
<evidence type="ECO:0000256" key="1">
    <source>
        <dbReference type="SAM" id="MobiDB-lite"/>
    </source>
</evidence>
<evidence type="ECO:0000313" key="2">
    <source>
        <dbReference type="EMBL" id="EOX94099.1"/>
    </source>
</evidence>
<reference evidence="2 3" key="1">
    <citation type="journal article" date="2013" name="Genome Biol.">
        <title>The genome sequence of the most widely cultivated cacao type and its use to identify candidate genes regulating pod color.</title>
        <authorList>
            <person name="Motamayor J.C."/>
            <person name="Mockaitis K."/>
            <person name="Schmutz J."/>
            <person name="Haiminen N."/>
            <person name="Iii D.L."/>
            <person name="Cornejo O."/>
            <person name="Findley S.D."/>
            <person name="Zheng P."/>
            <person name="Utro F."/>
            <person name="Royaert S."/>
            <person name="Saski C."/>
            <person name="Jenkins J."/>
            <person name="Podicheti R."/>
            <person name="Zhao M."/>
            <person name="Scheffler B.E."/>
            <person name="Stack J.C."/>
            <person name="Feltus F.A."/>
            <person name="Mustiga G.M."/>
            <person name="Amores F."/>
            <person name="Phillips W."/>
            <person name="Marelli J.P."/>
            <person name="May G.D."/>
            <person name="Shapiro H."/>
            <person name="Ma J."/>
            <person name="Bustamante C.D."/>
            <person name="Schnell R.J."/>
            <person name="Main D."/>
            <person name="Gilbert D."/>
            <person name="Parida L."/>
            <person name="Kuhn D.N."/>
        </authorList>
    </citation>
    <scope>NUCLEOTIDE SEQUENCE [LARGE SCALE GENOMIC DNA]</scope>
    <source>
        <strain evidence="3">cv. Matina 1-6</strain>
    </source>
</reference>
<protein>
    <submittedName>
        <fullName evidence="2">Uncharacterized protein</fullName>
    </submittedName>
</protein>
<dbReference type="EMBL" id="CM001879">
    <property type="protein sequence ID" value="EOX94099.1"/>
    <property type="molecule type" value="Genomic_DNA"/>
</dbReference>
<accession>A0A061DMR3</accession>
<dbReference type="InParanoid" id="A0A061DMR3"/>
<feature type="compositionally biased region" description="Basic and acidic residues" evidence="1">
    <location>
        <begin position="35"/>
        <end position="49"/>
    </location>
</feature>
<name>A0A061DMR3_THECC</name>
<keyword evidence="3" id="KW-1185">Reference proteome</keyword>
<dbReference type="HOGENOM" id="CLU_2113357_0_0_1"/>
<proteinExistence type="predicted"/>
<evidence type="ECO:0000313" key="3">
    <source>
        <dbReference type="Proteomes" id="UP000026915"/>
    </source>
</evidence>
<gene>
    <name evidence="2" type="ORF">TCM_003253</name>
</gene>
<dbReference type="Proteomes" id="UP000026915">
    <property type="component" value="Chromosome 1"/>
</dbReference>
<dbReference type="Gramene" id="EOX94099">
    <property type="protein sequence ID" value="EOX94099"/>
    <property type="gene ID" value="TCM_003253"/>
</dbReference>
<sequence>MDEDVMEEGPTVTAIKDLVGDAVNTARDPMGDGQFIDHSDGARNEEGDGHGLMVMSQLSTPSSEALPPPPIKDAWLSMASKYLRSPYVNPLLVQRKAKDALKDIYKRFKTNVQAK</sequence>
<organism evidence="2 3">
    <name type="scientific">Theobroma cacao</name>
    <name type="common">Cacao</name>
    <name type="synonym">Cocoa</name>
    <dbReference type="NCBI Taxonomy" id="3641"/>
    <lineage>
        <taxon>Eukaryota</taxon>
        <taxon>Viridiplantae</taxon>
        <taxon>Streptophyta</taxon>
        <taxon>Embryophyta</taxon>
        <taxon>Tracheophyta</taxon>
        <taxon>Spermatophyta</taxon>
        <taxon>Magnoliopsida</taxon>
        <taxon>eudicotyledons</taxon>
        <taxon>Gunneridae</taxon>
        <taxon>Pentapetalae</taxon>
        <taxon>rosids</taxon>
        <taxon>malvids</taxon>
        <taxon>Malvales</taxon>
        <taxon>Malvaceae</taxon>
        <taxon>Byttnerioideae</taxon>
        <taxon>Theobroma</taxon>
    </lineage>
</organism>